<gene>
    <name evidence="1" type="ORF">PMAYCL1PPCAC_04581</name>
</gene>
<proteinExistence type="predicted"/>
<organism evidence="1 2">
    <name type="scientific">Pristionchus mayeri</name>
    <dbReference type="NCBI Taxonomy" id="1317129"/>
    <lineage>
        <taxon>Eukaryota</taxon>
        <taxon>Metazoa</taxon>
        <taxon>Ecdysozoa</taxon>
        <taxon>Nematoda</taxon>
        <taxon>Chromadorea</taxon>
        <taxon>Rhabditida</taxon>
        <taxon>Rhabditina</taxon>
        <taxon>Diplogasteromorpha</taxon>
        <taxon>Diplogasteroidea</taxon>
        <taxon>Neodiplogasteridae</taxon>
        <taxon>Pristionchus</taxon>
    </lineage>
</organism>
<evidence type="ECO:0000313" key="1">
    <source>
        <dbReference type="EMBL" id="GMR34386.1"/>
    </source>
</evidence>
<sequence>IYQTVSTDDVENLLISSSSVCFHRQCRARTTIFSSLDSTAGNVAVESLRVRRGFSGKPPIKRSTVLLSENLREKRGFSGKPPIKRSTVN</sequence>
<accession>A0AAN5CAW4</accession>
<dbReference type="AlphaFoldDB" id="A0AAN5CAW4"/>
<protein>
    <submittedName>
        <fullName evidence="1">Uncharacterized protein</fullName>
    </submittedName>
</protein>
<reference evidence="2" key="1">
    <citation type="submission" date="2022-10" db="EMBL/GenBank/DDBJ databases">
        <title>Genome assembly of Pristionchus species.</title>
        <authorList>
            <person name="Yoshida K."/>
            <person name="Sommer R.J."/>
        </authorList>
    </citation>
    <scope>NUCLEOTIDE SEQUENCE [LARGE SCALE GENOMIC DNA]</scope>
    <source>
        <strain evidence="2">RS5460</strain>
    </source>
</reference>
<comment type="caution">
    <text evidence="1">The sequence shown here is derived from an EMBL/GenBank/DDBJ whole genome shotgun (WGS) entry which is preliminary data.</text>
</comment>
<dbReference type="EMBL" id="BTRK01000002">
    <property type="protein sequence ID" value="GMR34386.1"/>
    <property type="molecule type" value="Genomic_DNA"/>
</dbReference>
<evidence type="ECO:0000313" key="2">
    <source>
        <dbReference type="Proteomes" id="UP001328107"/>
    </source>
</evidence>
<keyword evidence="2" id="KW-1185">Reference proteome</keyword>
<name>A0AAN5CAW4_9BILA</name>
<dbReference type="Proteomes" id="UP001328107">
    <property type="component" value="Unassembled WGS sequence"/>
</dbReference>
<feature type="non-terminal residue" evidence="1">
    <location>
        <position position="1"/>
    </location>
</feature>